<name>A0AAX3N9J7_9BACL</name>
<gene>
    <name evidence="4" type="ORF">PUW23_25535</name>
    <name evidence="5" type="ORF">PUW25_26615</name>
</gene>
<evidence type="ECO:0000313" key="6">
    <source>
        <dbReference type="Proteomes" id="UP001220962"/>
    </source>
</evidence>
<dbReference type="SMART" id="SM00864">
    <property type="entry name" value="Tubulin"/>
    <property type="match status" value="1"/>
</dbReference>
<feature type="coiled-coil region" evidence="1">
    <location>
        <begin position="372"/>
        <end position="399"/>
    </location>
</feature>
<keyword evidence="1" id="KW-0175">Coiled coil</keyword>
<dbReference type="AlphaFoldDB" id="A0AAX3N9J7"/>
<evidence type="ECO:0000256" key="2">
    <source>
        <dbReference type="SAM" id="MobiDB-lite"/>
    </source>
</evidence>
<keyword evidence="4" id="KW-0614">Plasmid</keyword>
<dbReference type="Gene3D" id="3.40.50.1440">
    <property type="entry name" value="Tubulin/FtsZ, GTPase domain"/>
    <property type="match status" value="1"/>
</dbReference>
<accession>A0AAX3N9J7</accession>
<dbReference type="EMBL" id="CP118110">
    <property type="protein sequence ID" value="WDI05368.1"/>
    <property type="molecule type" value="Genomic_DNA"/>
</dbReference>
<feature type="region of interest" description="Disordered" evidence="2">
    <location>
        <begin position="418"/>
        <end position="443"/>
    </location>
</feature>
<dbReference type="InterPro" id="IPR003008">
    <property type="entry name" value="Tubulin_FtsZ_GTPase"/>
</dbReference>
<dbReference type="InterPro" id="IPR054719">
    <property type="entry name" value="TubZ-like_C"/>
</dbReference>
<organism evidence="4 6">
    <name type="scientific">Paenibacillus urinalis</name>
    <dbReference type="NCBI Taxonomy" id="521520"/>
    <lineage>
        <taxon>Bacteria</taxon>
        <taxon>Bacillati</taxon>
        <taxon>Bacillota</taxon>
        <taxon>Bacilli</taxon>
        <taxon>Bacillales</taxon>
        <taxon>Paenibacillaceae</taxon>
        <taxon>Paenibacillus</taxon>
    </lineage>
</organism>
<dbReference type="RefSeq" id="WP_090727265.1">
    <property type="nucleotide sequence ID" value="NZ_CP118102.1"/>
</dbReference>
<evidence type="ECO:0000313" key="5">
    <source>
        <dbReference type="EMBL" id="WDI05368.1"/>
    </source>
</evidence>
<dbReference type="Pfam" id="PF00091">
    <property type="entry name" value="Tubulin"/>
    <property type="match status" value="1"/>
</dbReference>
<evidence type="ECO:0000256" key="1">
    <source>
        <dbReference type="SAM" id="Coils"/>
    </source>
</evidence>
<sequence length="443" mass="49253">MEMNLGFITLEGFMRRTDGNQKKLKFCFIACGQFGGRQGDELARLGHTVYALNTSESDLSDLKVVQNIIKLEGYNGAVKDIERGQAAIKDNREMVLSLLSNPDVVDADFVFVIAGMGGGTGNAAAPIILSNLSRVRKPFNGKPSFGAIVSVPGSWEKRGIKKNARWGLSHIDELIKKNACGSVTIIDNEKLYTMTEGIFSNTETKLEWTDYGNSTLASLLTEISFMTSLPSSKTFDEDELLDVLSTPGYYSSGKCYIHENDSLEVNSLTSIIEKSFRESPTANDYDYELDAVNGFVAVIHPKHKNPIITDSEFRTLEERFGRFIANAEKPHSGLIENNIWGTTTSRGKHSENETNKAILYTGVVCSQLPDRIVKMLEEIDREEQELEIKKNERKNKTTLDLSAFKTITKNEVAASKEPVNSEFDLFGDTSKKTKSSDDDDFLL</sequence>
<reference evidence="4 7" key="1">
    <citation type="submission" date="2023-02" db="EMBL/GenBank/DDBJ databases">
        <title>Pathogen: clinical or host-associated sample.</title>
        <authorList>
            <person name="Hergert J."/>
            <person name="Casey R."/>
            <person name="Wagner J."/>
            <person name="Young E.L."/>
            <person name="Oakeson K.F."/>
        </authorList>
    </citation>
    <scope>NUCLEOTIDE SEQUENCE</scope>
    <source>
        <strain evidence="5 7">2022CK-00829</strain>
        <strain evidence="4">2022CK-00830</strain>
        <plasmid evidence="4">unnamed1</plasmid>
        <plasmid evidence="5 7">unnamed2</plasmid>
    </source>
</reference>
<dbReference type="Proteomes" id="UP001221519">
    <property type="component" value="Plasmid unnamed2"/>
</dbReference>
<geneLocation type="plasmid" evidence="5 7">
    <name>unnamed2</name>
</geneLocation>
<dbReference type="SUPFAM" id="SSF52490">
    <property type="entry name" value="Tubulin nucleotide-binding domain-like"/>
    <property type="match status" value="1"/>
</dbReference>
<geneLocation type="plasmid" evidence="4 6">
    <name>unnamed1</name>
</geneLocation>
<evidence type="ECO:0000313" key="4">
    <source>
        <dbReference type="EMBL" id="WDH85402.1"/>
    </source>
</evidence>
<keyword evidence="7" id="KW-1185">Reference proteome</keyword>
<evidence type="ECO:0000313" key="7">
    <source>
        <dbReference type="Proteomes" id="UP001221519"/>
    </source>
</evidence>
<dbReference type="GO" id="GO:0005525">
    <property type="term" value="F:GTP binding"/>
    <property type="evidence" value="ECO:0007669"/>
    <property type="project" value="InterPro"/>
</dbReference>
<feature type="domain" description="Tubulin/FtsZ GTPase" evidence="3">
    <location>
        <begin position="25"/>
        <end position="231"/>
    </location>
</feature>
<dbReference type="InterPro" id="IPR036525">
    <property type="entry name" value="Tubulin/FtsZ_GTPase_sf"/>
</dbReference>
<protein>
    <recommendedName>
        <fullName evidence="3">Tubulin/FtsZ GTPase domain-containing protein</fullName>
    </recommendedName>
</protein>
<proteinExistence type="predicted"/>
<evidence type="ECO:0000259" key="3">
    <source>
        <dbReference type="SMART" id="SM00864"/>
    </source>
</evidence>
<dbReference type="Pfam" id="PF22453">
    <property type="entry name" value="TubZ-like_C"/>
    <property type="match status" value="1"/>
</dbReference>
<dbReference type="Proteomes" id="UP001220962">
    <property type="component" value="Plasmid unnamed1"/>
</dbReference>
<dbReference type="EMBL" id="CP118102">
    <property type="protein sequence ID" value="WDH85402.1"/>
    <property type="molecule type" value="Genomic_DNA"/>
</dbReference>